<evidence type="ECO:0000313" key="2">
    <source>
        <dbReference type="Proteomes" id="UP000658320"/>
    </source>
</evidence>
<gene>
    <name evidence="1" type="ORF">GCM10010251_36570</name>
</gene>
<dbReference type="Proteomes" id="UP000658320">
    <property type="component" value="Unassembled WGS sequence"/>
</dbReference>
<accession>A0A918F912</accession>
<organism evidence="1 2">
    <name type="scientific">Streptomyces aurantiogriseus</name>
    <dbReference type="NCBI Taxonomy" id="66870"/>
    <lineage>
        <taxon>Bacteria</taxon>
        <taxon>Bacillati</taxon>
        <taxon>Actinomycetota</taxon>
        <taxon>Actinomycetes</taxon>
        <taxon>Kitasatosporales</taxon>
        <taxon>Streptomycetaceae</taxon>
        <taxon>Streptomyces</taxon>
    </lineage>
</organism>
<dbReference type="EMBL" id="BMSX01000007">
    <property type="protein sequence ID" value="GGR17126.1"/>
    <property type="molecule type" value="Genomic_DNA"/>
</dbReference>
<protein>
    <recommendedName>
        <fullName evidence="3">Polysaccharide deacetylase</fullName>
    </recommendedName>
</protein>
<evidence type="ECO:0008006" key="3">
    <source>
        <dbReference type="Google" id="ProtNLM"/>
    </source>
</evidence>
<sequence length="45" mass="4698">MTSTDNGSVVSLHSGYADTVAALPSVLAELHRRGLRAVTTTELLS</sequence>
<proteinExistence type="predicted"/>
<dbReference type="AlphaFoldDB" id="A0A918F912"/>
<reference evidence="1" key="2">
    <citation type="submission" date="2020-09" db="EMBL/GenBank/DDBJ databases">
        <authorList>
            <person name="Sun Q."/>
            <person name="Ohkuma M."/>
        </authorList>
    </citation>
    <scope>NUCLEOTIDE SEQUENCE</scope>
    <source>
        <strain evidence="1">JCM 4346</strain>
    </source>
</reference>
<dbReference type="InterPro" id="IPR011330">
    <property type="entry name" value="Glyco_hydro/deAcase_b/a-brl"/>
</dbReference>
<dbReference type="SUPFAM" id="SSF88713">
    <property type="entry name" value="Glycoside hydrolase/deacetylase"/>
    <property type="match status" value="1"/>
</dbReference>
<dbReference type="GO" id="GO:0005975">
    <property type="term" value="P:carbohydrate metabolic process"/>
    <property type="evidence" value="ECO:0007669"/>
    <property type="project" value="InterPro"/>
</dbReference>
<name>A0A918F912_9ACTN</name>
<evidence type="ECO:0000313" key="1">
    <source>
        <dbReference type="EMBL" id="GGR17126.1"/>
    </source>
</evidence>
<keyword evidence="2" id="KW-1185">Reference proteome</keyword>
<comment type="caution">
    <text evidence="1">The sequence shown here is derived from an EMBL/GenBank/DDBJ whole genome shotgun (WGS) entry which is preliminary data.</text>
</comment>
<dbReference type="Gene3D" id="3.20.20.370">
    <property type="entry name" value="Glycoside hydrolase/deacetylase"/>
    <property type="match status" value="1"/>
</dbReference>
<reference evidence="1" key="1">
    <citation type="journal article" date="2014" name="Int. J. Syst. Evol. Microbiol.">
        <title>Complete genome sequence of Corynebacterium casei LMG S-19264T (=DSM 44701T), isolated from a smear-ripened cheese.</title>
        <authorList>
            <consortium name="US DOE Joint Genome Institute (JGI-PGF)"/>
            <person name="Walter F."/>
            <person name="Albersmeier A."/>
            <person name="Kalinowski J."/>
            <person name="Ruckert C."/>
        </authorList>
    </citation>
    <scope>NUCLEOTIDE SEQUENCE</scope>
    <source>
        <strain evidence="1">JCM 4346</strain>
    </source>
</reference>